<comment type="subcellular location">
    <subcellularLocation>
        <location evidence="1">Nucleus</location>
    </subcellularLocation>
</comment>
<accession>A0A0G4G567</accession>
<evidence type="ECO:0000256" key="6">
    <source>
        <dbReference type="ARBA" id="ARBA00022833"/>
    </source>
</evidence>
<dbReference type="InterPro" id="IPR034078">
    <property type="entry name" value="NFX1_fam"/>
</dbReference>
<name>A0A0G4G567_VITBC</name>
<feature type="compositionally biased region" description="Low complexity" evidence="11">
    <location>
        <begin position="41"/>
        <end position="51"/>
    </location>
</feature>
<dbReference type="InterPro" id="IPR000967">
    <property type="entry name" value="Znf_NFX1"/>
</dbReference>
<evidence type="ECO:0000256" key="7">
    <source>
        <dbReference type="ARBA" id="ARBA00023015"/>
    </source>
</evidence>
<dbReference type="InParanoid" id="A0A0G4G567"/>
<evidence type="ECO:0000313" key="13">
    <source>
        <dbReference type="EMBL" id="CEM23625.1"/>
    </source>
</evidence>
<keyword evidence="9" id="KW-0539">Nucleus</keyword>
<dbReference type="EMBL" id="CDMY01000571">
    <property type="protein sequence ID" value="CEM23625.1"/>
    <property type="molecule type" value="Genomic_DNA"/>
</dbReference>
<dbReference type="PANTHER" id="PTHR12360">
    <property type="entry name" value="NUCLEAR TRANSCRIPTION FACTOR, X-BOX BINDING 1 NFX1"/>
    <property type="match status" value="1"/>
</dbReference>
<dbReference type="OrthoDB" id="6512771at2759"/>
<dbReference type="VEuPathDB" id="CryptoDB:Vbra_17067"/>
<evidence type="ECO:0000313" key="14">
    <source>
        <dbReference type="Proteomes" id="UP000041254"/>
    </source>
</evidence>
<evidence type="ECO:0000256" key="3">
    <source>
        <dbReference type="ARBA" id="ARBA00022723"/>
    </source>
</evidence>
<reference evidence="13 14" key="1">
    <citation type="submission" date="2014-11" db="EMBL/GenBank/DDBJ databases">
        <authorList>
            <person name="Zhu J."/>
            <person name="Qi W."/>
            <person name="Song R."/>
        </authorList>
    </citation>
    <scope>NUCLEOTIDE SEQUENCE [LARGE SCALE GENOMIC DNA]</scope>
</reference>
<dbReference type="GO" id="GO:0000981">
    <property type="term" value="F:DNA-binding transcription factor activity, RNA polymerase II-specific"/>
    <property type="evidence" value="ECO:0007669"/>
    <property type="project" value="TreeGrafter"/>
</dbReference>
<feature type="compositionally biased region" description="Low complexity" evidence="11">
    <location>
        <begin position="881"/>
        <end position="890"/>
    </location>
</feature>
<comment type="similarity">
    <text evidence="2">Belongs to the NFX1 family.</text>
</comment>
<dbReference type="GO" id="GO:0005634">
    <property type="term" value="C:nucleus"/>
    <property type="evidence" value="ECO:0007669"/>
    <property type="project" value="UniProtKB-SubCell"/>
</dbReference>
<dbReference type="PANTHER" id="PTHR12360:SF12">
    <property type="entry name" value="TRANSCRIPTIONAL REPRESSOR NF-X1"/>
    <property type="match status" value="1"/>
</dbReference>
<keyword evidence="4" id="KW-0677">Repeat</keyword>
<gene>
    <name evidence="13" type="ORF">Vbra_17067</name>
</gene>
<feature type="region of interest" description="Disordered" evidence="11">
    <location>
        <begin position="881"/>
        <end position="945"/>
    </location>
</feature>
<evidence type="ECO:0000256" key="2">
    <source>
        <dbReference type="ARBA" id="ARBA00007269"/>
    </source>
</evidence>
<evidence type="ECO:0000256" key="5">
    <source>
        <dbReference type="ARBA" id="ARBA00022771"/>
    </source>
</evidence>
<dbReference type="SMART" id="SM00438">
    <property type="entry name" value="ZnF_NFX"/>
    <property type="match status" value="9"/>
</dbReference>
<dbReference type="SUPFAM" id="SSF57850">
    <property type="entry name" value="RING/U-box"/>
    <property type="match status" value="1"/>
</dbReference>
<keyword evidence="3" id="KW-0479">Metal-binding</keyword>
<dbReference type="Pfam" id="PF01422">
    <property type="entry name" value="zf-NF-X1"/>
    <property type="match status" value="8"/>
</dbReference>
<evidence type="ECO:0000256" key="8">
    <source>
        <dbReference type="ARBA" id="ARBA00023163"/>
    </source>
</evidence>
<dbReference type="AlphaFoldDB" id="A0A0G4G567"/>
<protein>
    <recommendedName>
        <fullName evidence="12">RING-type domain-containing protein</fullName>
    </recommendedName>
</protein>
<dbReference type="CDD" id="cd06008">
    <property type="entry name" value="NF-X1-zinc-finger"/>
    <property type="match status" value="7"/>
</dbReference>
<dbReference type="STRING" id="1169540.A0A0G4G567"/>
<dbReference type="OMA" id="PRESCID"/>
<dbReference type="GO" id="GO:0000977">
    <property type="term" value="F:RNA polymerase II transcription regulatory region sequence-specific DNA binding"/>
    <property type="evidence" value="ECO:0007669"/>
    <property type="project" value="TreeGrafter"/>
</dbReference>
<evidence type="ECO:0000259" key="12">
    <source>
        <dbReference type="PROSITE" id="PS50089"/>
    </source>
</evidence>
<keyword evidence="8" id="KW-0804">Transcription</keyword>
<dbReference type="PROSITE" id="PS50089">
    <property type="entry name" value="ZF_RING_2"/>
    <property type="match status" value="1"/>
</dbReference>
<organism evidence="13 14">
    <name type="scientific">Vitrella brassicaformis (strain CCMP3155)</name>
    <dbReference type="NCBI Taxonomy" id="1169540"/>
    <lineage>
        <taxon>Eukaryota</taxon>
        <taxon>Sar</taxon>
        <taxon>Alveolata</taxon>
        <taxon>Colpodellida</taxon>
        <taxon>Vitrellaceae</taxon>
        <taxon>Vitrella</taxon>
    </lineage>
</organism>
<feature type="domain" description="RING-type" evidence="12">
    <location>
        <begin position="111"/>
        <end position="163"/>
    </location>
</feature>
<evidence type="ECO:0000256" key="10">
    <source>
        <dbReference type="PROSITE-ProRule" id="PRU00175"/>
    </source>
</evidence>
<sequence>MKSWRPKGQSAAVWRPRQEQRQPGTSRQAGSAEGEIPPYVPSSTSSSQPAPSEHRGGRHGRGQGGRRDNHRPNRVVTPPAAGETEDQDLPAGGSQLTERLTRLLKKGNYDCMICMGRVGRHTAIWSCPSCFAMFHLRCIHSWIRKSNTDHGTETLDWRCPACQYIHLADKLPQYECFCGRCKNPPPVDFSQCPHSCGEPCSRRRTPASQSGAPPSTGGNNVGACPHPCPLICHPGPCPPCTAMGLVIRCHCGRTGVQKLCGDVEPFSCREQCRKTLNCGIHQCQKECHPGACGPCGEMDEQTCHCGKPLDCGKHTCRRTCHGGMCFPCPWSPSRVVTCPCGKRRLTSDERAARVDCTAPIPTCGEVCGRLRECGHGCTALCHEGPCPPCSFEVKQDCRCGRKSRRTTCSEAEKGPYICNLECKRRKSCGRHRCTVVCCPAYNTPSDVLVEEHLCLLVCGKPLSCGVEGHRCTNFCHLGNCPPCPITLREPLTCACGRTALEPPLPCGTKPPDCTLPCTKILDCGHQCQSTCHFGDCPPCAVLTEKMCAGGHVVKPNVPCFVRSEKVSCGRLCQKTLACGKHQCTRTCHAPPCPPCNHKCGKLRLHCEHLCEATCHGSSPCPDVPCPVKVQLQCRCGHLKREVPCGGCSADPRRGELPKLPCEDACGEADRARRLASAFRKDEPVQEEFYVDDLVEEGRFFRRYLEGIEAKLDMVVKTRHSGMHLAPCDGRRRQFIQSYAELHYGLAVHTAKDGDDNHAHPVVMFDGRLSRVPNPLLSVVVDRTPPLGAIARPLTGFKKKNVIRFGQLVPRIVFFHVDRRTTVKTLSDLLEPFRGDLRVRAEGDTMYAEFLVPSAAQAAMRHLKTKSHPFTSLRVEIPSLPAQAPSASPQAAEPPPPDGESAARDGATQGAVRSAQAEDKKGERQTSRDREAPRDESPAVESWEDL</sequence>
<dbReference type="PhylomeDB" id="A0A0G4G567"/>
<evidence type="ECO:0000256" key="1">
    <source>
        <dbReference type="ARBA" id="ARBA00004123"/>
    </source>
</evidence>
<dbReference type="InterPro" id="IPR001841">
    <property type="entry name" value="Znf_RING"/>
</dbReference>
<evidence type="ECO:0000256" key="4">
    <source>
        <dbReference type="ARBA" id="ARBA00022737"/>
    </source>
</evidence>
<keyword evidence="5 10" id="KW-0863">Zinc-finger</keyword>
<feature type="region of interest" description="Disordered" evidence="11">
    <location>
        <begin position="1"/>
        <end position="94"/>
    </location>
</feature>
<evidence type="ECO:0000256" key="11">
    <source>
        <dbReference type="SAM" id="MobiDB-lite"/>
    </source>
</evidence>
<keyword evidence="14" id="KW-1185">Reference proteome</keyword>
<dbReference type="Proteomes" id="UP000041254">
    <property type="component" value="Unassembled WGS sequence"/>
</dbReference>
<proteinExistence type="inferred from homology"/>
<evidence type="ECO:0000256" key="9">
    <source>
        <dbReference type="ARBA" id="ARBA00023242"/>
    </source>
</evidence>
<feature type="compositionally biased region" description="Basic and acidic residues" evidence="11">
    <location>
        <begin position="915"/>
        <end position="936"/>
    </location>
</feature>
<keyword evidence="6" id="KW-0862">Zinc</keyword>
<dbReference type="GO" id="GO:0008270">
    <property type="term" value="F:zinc ion binding"/>
    <property type="evidence" value="ECO:0007669"/>
    <property type="project" value="UniProtKB-KW"/>
</dbReference>
<keyword evidence="7" id="KW-0805">Transcription regulation</keyword>